<accession>A0A0Q4BB78</accession>
<dbReference type="Proteomes" id="UP000054172">
    <property type="component" value="Unassembled WGS sequence"/>
</dbReference>
<feature type="transmembrane region" description="Helical" evidence="1">
    <location>
        <begin position="25"/>
        <end position="47"/>
    </location>
</feature>
<name>A0A0Q4BB78_9BACT</name>
<keyword evidence="1" id="KW-1133">Transmembrane helix</keyword>
<keyword evidence="1" id="KW-0472">Membrane</keyword>
<evidence type="ECO:0000313" key="2">
    <source>
        <dbReference type="EMBL" id="KQM09553.1"/>
    </source>
</evidence>
<gene>
    <name evidence="2" type="ORF">AL399_01320</name>
</gene>
<dbReference type="STRING" id="1702214.AL399_01320"/>
<sequence length="105" mass="11731">MEKSDCYSACYASRLGIARAFLGRWVLRVCVVGILPLVLIFTTGCASTKSNYAIRGKGIFRPAGCHCTGRKRKNLHSEERRDSLRVPEVRLALQPLNDMTYGPEL</sequence>
<evidence type="ECO:0000256" key="1">
    <source>
        <dbReference type="SAM" id="Phobius"/>
    </source>
</evidence>
<keyword evidence="3" id="KW-1185">Reference proteome</keyword>
<comment type="caution">
    <text evidence="2">The sequence shown here is derived from an EMBL/GenBank/DDBJ whole genome shotgun (WGS) entry which is preliminary data.</text>
</comment>
<reference evidence="2" key="1">
    <citation type="submission" date="2015-08" db="EMBL/GenBank/DDBJ databases">
        <title>Candidatus Bacteriodes Periocalifornicus.</title>
        <authorList>
            <person name="McLean J.S."/>
            <person name="Kelley S."/>
        </authorList>
    </citation>
    <scope>NUCLEOTIDE SEQUENCE [LARGE SCALE GENOMIC DNA]</scope>
    <source>
        <strain evidence="2">12B</strain>
    </source>
</reference>
<dbReference type="AlphaFoldDB" id="A0A0Q4BB78"/>
<protein>
    <submittedName>
        <fullName evidence="2">Uncharacterized protein</fullName>
    </submittedName>
</protein>
<dbReference type="PATRIC" id="fig|1702214.3.peg.1741"/>
<organism evidence="2 3">
    <name type="scientific">Candidatus [Bacteroides] periocalifornicus</name>
    <dbReference type="NCBI Taxonomy" id="1702214"/>
    <lineage>
        <taxon>Bacteria</taxon>
        <taxon>Pseudomonadati</taxon>
        <taxon>Bacteroidota</taxon>
    </lineage>
</organism>
<dbReference type="EMBL" id="LIIK01000003">
    <property type="protein sequence ID" value="KQM09553.1"/>
    <property type="molecule type" value="Genomic_DNA"/>
</dbReference>
<proteinExistence type="predicted"/>
<evidence type="ECO:0000313" key="3">
    <source>
        <dbReference type="Proteomes" id="UP000054172"/>
    </source>
</evidence>
<keyword evidence="1" id="KW-0812">Transmembrane</keyword>